<name>A0A0J8J613_9LIST</name>
<evidence type="ECO:0000313" key="6">
    <source>
        <dbReference type="EMBL" id="KMT59761.1"/>
    </source>
</evidence>
<gene>
    <name evidence="6" type="ORF">X560_1290</name>
</gene>
<accession>A0A0J8J613</accession>
<dbReference type="EMBL" id="AZHO01000014">
    <property type="protein sequence ID" value="KMT59761.1"/>
    <property type="molecule type" value="Genomic_DNA"/>
</dbReference>
<feature type="domain" description="S-adenosylmethionine-dependent methyltransferase" evidence="4">
    <location>
        <begin position="174"/>
        <end position="340"/>
    </location>
</feature>
<organism evidence="6 7">
    <name type="scientific">Listeria fleischmannii 1991</name>
    <dbReference type="NCBI Taxonomy" id="1430899"/>
    <lineage>
        <taxon>Bacteria</taxon>
        <taxon>Bacillati</taxon>
        <taxon>Bacillota</taxon>
        <taxon>Bacilli</taxon>
        <taxon>Bacillales</taxon>
        <taxon>Listeriaceae</taxon>
        <taxon>Listeria</taxon>
    </lineage>
</organism>
<keyword evidence="7" id="KW-1185">Reference proteome</keyword>
<dbReference type="AlphaFoldDB" id="A0A0J8J613"/>
<dbReference type="SUPFAM" id="SSF88697">
    <property type="entry name" value="PUA domain-like"/>
    <property type="match status" value="1"/>
</dbReference>
<keyword evidence="1" id="KW-0489">Methyltransferase</keyword>
<dbReference type="GO" id="GO:0003723">
    <property type="term" value="F:RNA binding"/>
    <property type="evidence" value="ECO:0007669"/>
    <property type="project" value="InterPro"/>
</dbReference>
<keyword evidence="2" id="KW-0808">Transferase</keyword>
<keyword evidence="3" id="KW-0949">S-adenosyl-L-methionine</keyword>
<dbReference type="PANTHER" id="PTHR43042">
    <property type="entry name" value="SAM-DEPENDENT METHYLTRANSFERASE"/>
    <property type="match status" value="1"/>
</dbReference>
<dbReference type="Proteomes" id="UP000052258">
    <property type="component" value="Unassembled WGS sequence"/>
</dbReference>
<dbReference type="OrthoDB" id="9805492at2"/>
<evidence type="ECO:0000256" key="3">
    <source>
        <dbReference type="ARBA" id="ARBA00022691"/>
    </source>
</evidence>
<dbReference type="InterPro" id="IPR029063">
    <property type="entry name" value="SAM-dependent_MTases_sf"/>
</dbReference>
<evidence type="ECO:0000313" key="7">
    <source>
        <dbReference type="Proteomes" id="UP000052258"/>
    </source>
</evidence>
<proteinExistence type="predicted"/>
<dbReference type="Gene3D" id="3.40.50.150">
    <property type="entry name" value="Vaccinia Virus protein VP39"/>
    <property type="match status" value="1"/>
</dbReference>
<evidence type="ECO:0000256" key="1">
    <source>
        <dbReference type="ARBA" id="ARBA00022603"/>
    </source>
</evidence>
<dbReference type="RefSeq" id="WP_007473526.1">
    <property type="nucleotide sequence ID" value="NZ_KQ130615.1"/>
</dbReference>
<reference evidence="6 7" key="1">
    <citation type="journal article" date="2015" name="Genome Biol. Evol.">
        <title>Comparative Genomics of Listeria Sensu Lato: Genus-Wide Differences in Evolutionary Dynamics and the Progressive Gain of Complex, Potentially Pathogenicity-Related Traits through Lateral Gene Transfer.</title>
        <authorList>
            <person name="Chiara M."/>
            <person name="Caruso M."/>
            <person name="D'Erchia A.M."/>
            <person name="Manzari C."/>
            <person name="Fraccalvieri R."/>
            <person name="Goffredo E."/>
            <person name="Latorre L."/>
            <person name="Miccolupo A."/>
            <person name="Padalino I."/>
            <person name="Santagada G."/>
            <person name="Chiocco D."/>
            <person name="Pesole G."/>
            <person name="Horner D.S."/>
            <person name="Parisi A."/>
        </authorList>
    </citation>
    <scope>NUCLEOTIDE SEQUENCE [LARGE SCALE GENOMIC DNA]</scope>
    <source>
        <strain evidence="6 7">1991</strain>
    </source>
</reference>
<dbReference type="InterPro" id="IPR015947">
    <property type="entry name" value="PUA-like_sf"/>
</dbReference>
<comment type="caution">
    <text evidence="6">The sequence shown here is derived from an EMBL/GenBank/DDBJ whole genome shotgun (WGS) entry which is preliminary data.</text>
</comment>
<evidence type="ECO:0000256" key="2">
    <source>
        <dbReference type="ARBA" id="ARBA00022679"/>
    </source>
</evidence>
<dbReference type="GO" id="GO:0008168">
    <property type="term" value="F:methyltransferase activity"/>
    <property type="evidence" value="ECO:0007669"/>
    <property type="project" value="UniProtKB-KW"/>
</dbReference>
<dbReference type="Gene3D" id="3.30.750.80">
    <property type="entry name" value="RNA methyltransferase domain (HRMD) like"/>
    <property type="match status" value="1"/>
</dbReference>
<dbReference type="InterPro" id="IPR019614">
    <property type="entry name" value="SAM-dep_methyl-trfase"/>
</dbReference>
<dbReference type="CDD" id="cd11572">
    <property type="entry name" value="RlmI_M_like"/>
    <property type="match status" value="1"/>
</dbReference>
<dbReference type="PATRIC" id="fig|1430899.3.peg.1487"/>
<dbReference type="Pfam" id="PF17785">
    <property type="entry name" value="PUA_3"/>
    <property type="match status" value="1"/>
</dbReference>
<dbReference type="PANTHER" id="PTHR43042:SF3">
    <property type="entry name" value="RIBOSOMAL RNA LARGE SUBUNIT METHYLTRANSFERASE YWBD-RELATED"/>
    <property type="match status" value="1"/>
</dbReference>
<dbReference type="SUPFAM" id="SSF53335">
    <property type="entry name" value="S-adenosyl-L-methionine-dependent methyltransferases"/>
    <property type="match status" value="1"/>
</dbReference>
<sequence>MKELNLQVEQKYVKKYQAGFPQLVRDMIVNWPKQIAEGQLIRLTSPNQTFLGKAYYGKQNKGDGWVFSRKEHETLSEEFFRRLLEEAVQNRQALFSDEATTAFRLFNGEGDGLGGLTIDFYDGFLLLQWYSAGIYAYQKMFVRAMFDLPFVKGIYEKKRFLREENTHDFVGGTEPDFPLLVKENGMNYATYLNDGWMTGIFLDQRLVRQKIMEEYALGKSVLNTFSYTGAFSVAALYGGALHTTSVDVAKRSVAKTSEQFAINGFNPEDQSILVWDVFEYMKFAKRKEMVFDLVIADPPSFARTKKITFSVAKDYGTLMSQLIDITAPHGTIIASTNYANFSLKKFKEIIADAFQSSKRTFKIRETYQLPSDFKVHPAFPEGNYLKVLILELDV</sequence>
<evidence type="ECO:0000259" key="5">
    <source>
        <dbReference type="Pfam" id="PF17785"/>
    </source>
</evidence>
<dbReference type="GO" id="GO:0032259">
    <property type="term" value="P:methylation"/>
    <property type="evidence" value="ECO:0007669"/>
    <property type="project" value="UniProtKB-KW"/>
</dbReference>
<evidence type="ECO:0000259" key="4">
    <source>
        <dbReference type="Pfam" id="PF10672"/>
    </source>
</evidence>
<dbReference type="Gene3D" id="2.30.130.10">
    <property type="entry name" value="PUA domain"/>
    <property type="match status" value="1"/>
</dbReference>
<dbReference type="InterPro" id="IPR041532">
    <property type="entry name" value="RlmI-like_PUA"/>
</dbReference>
<feature type="domain" description="RlmI-like PUA" evidence="5">
    <location>
        <begin position="7"/>
        <end position="69"/>
    </location>
</feature>
<dbReference type="Pfam" id="PF10672">
    <property type="entry name" value="Methyltrans_SAM"/>
    <property type="match status" value="1"/>
</dbReference>
<dbReference type="InterPro" id="IPR036974">
    <property type="entry name" value="PUA_sf"/>
</dbReference>
<protein>
    <submittedName>
        <fullName evidence="6">S-adenosylmethionine</fullName>
    </submittedName>
</protein>